<gene>
    <name evidence="1" type="ORF">LEP1GSC060_2576</name>
</gene>
<keyword evidence="2" id="KW-1185">Reference proteome</keyword>
<evidence type="ECO:0000313" key="1">
    <source>
        <dbReference type="EMBL" id="EMY79292.1"/>
    </source>
</evidence>
<reference evidence="1" key="1">
    <citation type="submission" date="2013-03" db="EMBL/GenBank/DDBJ databases">
        <authorList>
            <person name="Harkins D.M."/>
            <person name="Durkin A.S."/>
            <person name="Brinkac L.M."/>
            <person name="Haft D.H."/>
            <person name="Selengut J.D."/>
            <person name="Sanka R."/>
            <person name="DePew J."/>
            <person name="Purushe J."/>
            <person name="Hartskeerl R.A."/>
            <person name="Ahmed A."/>
            <person name="van der Linden H."/>
            <person name="Goris M.G.A."/>
            <person name="Vinetz J.M."/>
            <person name="Sutton G.G."/>
            <person name="Nierman W.C."/>
            <person name="Fouts D.E."/>
        </authorList>
    </citation>
    <scope>NUCLEOTIDE SEQUENCE [LARGE SCALE GENOMIC DNA]</scope>
    <source>
        <strain evidence="1">ICFT</strain>
    </source>
</reference>
<dbReference type="EMBL" id="AOHC02000012">
    <property type="protein sequence ID" value="EMY79292.1"/>
    <property type="molecule type" value="Genomic_DNA"/>
</dbReference>
<name>N1WPV4_9LEPT</name>
<comment type="caution">
    <text evidence="1">The sequence shown here is derived from an EMBL/GenBank/DDBJ whole genome shotgun (WGS) entry which is preliminary data.</text>
</comment>
<dbReference type="AlphaFoldDB" id="N1WPV4"/>
<protein>
    <submittedName>
        <fullName evidence="1">Uncharacterized protein</fullName>
    </submittedName>
</protein>
<organism evidence="1 2">
    <name type="scientific">Leptospira weilii serovar Ranarum str. ICFT</name>
    <dbReference type="NCBI Taxonomy" id="1218598"/>
    <lineage>
        <taxon>Bacteria</taxon>
        <taxon>Pseudomonadati</taxon>
        <taxon>Spirochaetota</taxon>
        <taxon>Spirochaetia</taxon>
        <taxon>Leptospirales</taxon>
        <taxon>Leptospiraceae</taxon>
        <taxon>Leptospira</taxon>
    </lineage>
</organism>
<evidence type="ECO:0000313" key="2">
    <source>
        <dbReference type="Proteomes" id="UP000012313"/>
    </source>
</evidence>
<sequence length="46" mass="5319">MDSPKLSTAKYMLTDGFPKKLDLSDLKPDKTRRNPYQKRKFFLAAG</sequence>
<proteinExistence type="predicted"/>
<dbReference type="STRING" id="1218598.LEP1GSC060_2576"/>
<accession>N1WPV4</accession>
<dbReference type="Proteomes" id="UP000012313">
    <property type="component" value="Unassembled WGS sequence"/>
</dbReference>